<feature type="transmembrane region" description="Helical" evidence="1">
    <location>
        <begin position="12"/>
        <end position="32"/>
    </location>
</feature>
<organism evidence="2 3">
    <name type="scientific">Ectopseudomonas oleovorans</name>
    <name type="common">Pseudomonas oleovorans</name>
    <dbReference type="NCBI Taxonomy" id="301"/>
    <lineage>
        <taxon>Bacteria</taxon>
        <taxon>Pseudomonadati</taxon>
        <taxon>Pseudomonadota</taxon>
        <taxon>Gammaproteobacteria</taxon>
        <taxon>Pseudomonadales</taxon>
        <taxon>Pseudomonadaceae</taxon>
        <taxon>Ectopseudomonas</taxon>
    </lineage>
</organism>
<accession>A0A3D9E914</accession>
<evidence type="ECO:0000256" key="1">
    <source>
        <dbReference type="SAM" id="Phobius"/>
    </source>
</evidence>
<dbReference type="Proteomes" id="UP000256988">
    <property type="component" value="Unassembled WGS sequence"/>
</dbReference>
<dbReference type="EMBL" id="QRDL01000012">
    <property type="protein sequence ID" value="REC98859.1"/>
    <property type="molecule type" value="Genomic_DNA"/>
</dbReference>
<evidence type="ECO:0000313" key="3">
    <source>
        <dbReference type="Proteomes" id="UP000256988"/>
    </source>
</evidence>
<keyword evidence="1" id="KW-0472">Membrane</keyword>
<name>A0A3D9E914_ECTOL</name>
<evidence type="ECO:0000313" key="2">
    <source>
        <dbReference type="EMBL" id="REC98859.1"/>
    </source>
</evidence>
<comment type="caution">
    <text evidence="2">The sequence shown here is derived from an EMBL/GenBank/DDBJ whole genome shotgun (WGS) entry which is preliminary data.</text>
</comment>
<keyword evidence="1" id="KW-0812">Transmembrane</keyword>
<keyword evidence="1" id="KW-1133">Transmembrane helix</keyword>
<dbReference type="AlphaFoldDB" id="A0A3D9E914"/>
<reference evidence="2 3" key="1">
    <citation type="submission" date="2018-07" db="EMBL/GenBank/DDBJ databases">
        <title>Genome sequencing of rice bacterial endophytes.</title>
        <authorList>
            <person name="Venturi V."/>
        </authorList>
    </citation>
    <scope>NUCLEOTIDE SEQUENCE [LARGE SCALE GENOMIC DNA]</scope>
    <source>
        <strain evidence="2 3">AG1002</strain>
    </source>
</reference>
<protein>
    <submittedName>
        <fullName evidence="2">Uncharacterized protein</fullName>
    </submittedName>
</protein>
<sequence>MDLITRKDAKILGSVLLVVTIAIAMLFVAILLRTHR</sequence>
<proteinExistence type="predicted"/>
<gene>
    <name evidence="2" type="ORF">DFO60_4918</name>
</gene>